<proteinExistence type="predicted"/>
<dbReference type="GO" id="GO:0000785">
    <property type="term" value="C:chromatin"/>
    <property type="evidence" value="ECO:0007669"/>
    <property type="project" value="TreeGrafter"/>
</dbReference>
<evidence type="ECO:0000256" key="1">
    <source>
        <dbReference type="ARBA" id="ARBA00004123"/>
    </source>
</evidence>
<dbReference type="GO" id="GO:0000978">
    <property type="term" value="F:RNA polymerase II cis-regulatory region sequence-specific DNA binding"/>
    <property type="evidence" value="ECO:0007669"/>
    <property type="project" value="TreeGrafter"/>
</dbReference>
<evidence type="ECO:0000256" key="3">
    <source>
        <dbReference type="ARBA" id="ARBA00023125"/>
    </source>
</evidence>
<gene>
    <name evidence="7" type="ORF">ElyMa_005314400</name>
</gene>
<feature type="compositionally biased region" description="Pro residues" evidence="6">
    <location>
        <begin position="132"/>
        <end position="145"/>
    </location>
</feature>
<keyword evidence="3" id="KW-0238">DNA-binding</keyword>
<dbReference type="GO" id="GO:0005634">
    <property type="term" value="C:nucleus"/>
    <property type="evidence" value="ECO:0007669"/>
    <property type="project" value="UniProtKB-SubCell"/>
</dbReference>
<dbReference type="InterPro" id="IPR051098">
    <property type="entry name" value="NeuroDiff_E-box_TFs"/>
</dbReference>
<evidence type="ECO:0000313" key="7">
    <source>
        <dbReference type="EMBL" id="GFS27889.1"/>
    </source>
</evidence>
<evidence type="ECO:0000256" key="6">
    <source>
        <dbReference type="SAM" id="MobiDB-lite"/>
    </source>
</evidence>
<keyword evidence="8" id="KW-1185">Reference proteome</keyword>
<feature type="compositionally biased region" description="Low complexity" evidence="6">
    <location>
        <begin position="12"/>
        <end position="25"/>
    </location>
</feature>
<dbReference type="EMBL" id="BMAT01010577">
    <property type="protein sequence ID" value="GFS27889.1"/>
    <property type="molecule type" value="Genomic_DNA"/>
</dbReference>
<protein>
    <submittedName>
        <fullName evidence="7">Transcription factor 4</fullName>
    </submittedName>
</protein>
<sequence>MVHRAGPPGVPAPSSSSSTAVVTAPHQPPPVSSSSSGIAVGKALASIYSEQTNSSYGGSNPSTPVSSPPPMAGGASASHQQWSRGAGQSGGAPGSTQPGYEGGHLQALTRFEERLDLDDAIHVLRNHAEGQPPLPPGHPGHPHPPMMAGGGAHGVMGGAYPQHAPPMMVSGPPHLEGSHLVSTFLLTHLHVTV</sequence>
<feature type="region of interest" description="Disordered" evidence="6">
    <location>
        <begin position="127"/>
        <end position="151"/>
    </location>
</feature>
<feature type="region of interest" description="Disordered" evidence="6">
    <location>
        <begin position="51"/>
        <end position="102"/>
    </location>
</feature>
<dbReference type="PANTHER" id="PTHR11793">
    <property type="entry name" value="BASIC HELIX-LOOP-HELIX TRANSCRIPTION FACTOR"/>
    <property type="match status" value="1"/>
</dbReference>
<keyword evidence="4" id="KW-0804">Transcription</keyword>
<comment type="caution">
    <text evidence="7">The sequence shown here is derived from an EMBL/GenBank/DDBJ whole genome shotgun (WGS) entry which is preliminary data.</text>
</comment>
<keyword evidence="5" id="KW-0539">Nucleus</keyword>
<reference evidence="7 8" key="1">
    <citation type="journal article" date="2021" name="Elife">
        <title>Chloroplast acquisition without the gene transfer in kleptoplastic sea slugs, Plakobranchus ocellatus.</title>
        <authorList>
            <person name="Maeda T."/>
            <person name="Takahashi S."/>
            <person name="Yoshida T."/>
            <person name="Shimamura S."/>
            <person name="Takaki Y."/>
            <person name="Nagai Y."/>
            <person name="Toyoda A."/>
            <person name="Suzuki Y."/>
            <person name="Arimoto A."/>
            <person name="Ishii H."/>
            <person name="Satoh N."/>
            <person name="Nishiyama T."/>
            <person name="Hasebe M."/>
            <person name="Maruyama T."/>
            <person name="Minagawa J."/>
            <person name="Obokata J."/>
            <person name="Shigenobu S."/>
        </authorList>
    </citation>
    <scope>NUCLEOTIDE SEQUENCE [LARGE SCALE GENOMIC DNA]</scope>
</reference>
<evidence type="ECO:0000256" key="4">
    <source>
        <dbReference type="ARBA" id="ARBA00023163"/>
    </source>
</evidence>
<dbReference type="Proteomes" id="UP000762676">
    <property type="component" value="Unassembled WGS sequence"/>
</dbReference>
<comment type="subcellular location">
    <subcellularLocation>
        <location evidence="1">Nucleus</location>
    </subcellularLocation>
</comment>
<evidence type="ECO:0000313" key="8">
    <source>
        <dbReference type="Proteomes" id="UP000762676"/>
    </source>
</evidence>
<name>A0AAV4JYX7_9GAST</name>
<dbReference type="PANTHER" id="PTHR11793:SF13">
    <property type="entry name" value="PROTEIN DAUGHTERLESS"/>
    <property type="match status" value="1"/>
</dbReference>
<keyword evidence="2" id="KW-0805">Transcription regulation</keyword>
<dbReference type="GO" id="GO:0000981">
    <property type="term" value="F:DNA-binding transcription factor activity, RNA polymerase II-specific"/>
    <property type="evidence" value="ECO:0007669"/>
    <property type="project" value="TreeGrafter"/>
</dbReference>
<accession>A0AAV4JYX7</accession>
<evidence type="ECO:0000256" key="2">
    <source>
        <dbReference type="ARBA" id="ARBA00023015"/>
    </source>
</evidence>
<dbReference type="GO" id="GO:0005667">
    <property type="term" value="C:transcription regulator complex"/>
    <property type="evidence" value="ECO:0007669"/>
    <property type="project" value="TreeGrafter"/>
</dbReference>
<dbReference type="AlphaFoldDB" id="A0AAV4JYX7"/>
<evidence type="ECO:0000256" key="5">
    <source>
        <dbReference type="ARBA" id="ARBA00023242"/>
    </source>
</evidence>
<organism evidence="7 8">
    <name type="scientific">Elysia marginata</name>
    <dbReference type="NCBI Taxonomy" id="1093978"/>
    <lineage>
        <taxon>Eukaryota</taxon>
        <taxon>Metazoa</taxon>
        <taxon>Spiralia</taxon>
        <taxon>Lophotrochozoa</taxon>
        <taxon>Mollusca</taxon>
        <taxon>Gastropoda</taxon>
        <taxon>Heterobranchia</taxon>
        <taxon>Euthyneura</taxon>
        <taxon>Panpulmonata</taxon>
        <taxon>Sacoglossa</taxon>
        <taxon>Placobranchoidea</taxon>
        <taxon>Plakobranchidae</taxon>
        <taxon>Elysia</taxon>
    </lineage>
</organism>
<feature type="region of interest" description="Disordered" evidence="6">
    <location>
        <begin position="1"/>
        <end position="38"/>
    </location>
</feature>